<evidence type="ECO:0000256" key="1">
    <source>
        <dbReference type="ARBA" id="ARBA00005988"/>
    </source>
</evidence>
<evidence type="ECO:0000313" key="5">
    <source>
        <dbReference type="EMBL" id="CAD7696303.1"/>
    </source>
</evidence>
<name>A0A8S1IML0_9CHLO</name>
<reference evidence="5" key="1">
    <citation type="submission" date="2020-12" db="EMBL/GenBank/DDBJ databases">
        <authorList>
            <person name="Iha C."/>
        </authorList>
    </citation>
    <scope>NUCLEOTIDE SEQUENCE</scope>
</reference>
<dbReference type="GO" id="GO:0006508">
    <property type="term" value="P:proteolysis"/>
    <property type="evidence" value="ECO:0007669"/>
    <property type="project" value="InterPro"/>
</dbReference>
<feature type="compositionally biased region" description="Basic and acidic residues" evidence="3">
    <location>
        <begin position="651"/>
        <end position="674"/>
    </location>
</feature>
<comment type="similarity">
    <text evidence="1 2">Belongs to the peptidase M14 family.</text>
</comment>
<accession>A0A8S1IML0</accession>
<dbReference type="Gene3D" id="3.90.1580.10">
    <property type="entry name" value="paralog of FGE (formylglycine-generating enzyme)"/>
    <property type="match status" value="1"/>
</dbReference>
<dbReference type="GO" id="GO:0008270">
    <property type="term" value="F:zinc ion binding"/>
    <property type="evidence" value="ECO:0007669"/>
    <property type="project" value="InterPro"/>
</dbReference>
<dbReference type="InterPro" id="IPR016187">
    <property type="entry name" value="CTDL_fold"/>
</dbReference>
<dbReference type="SMART" id="SM00631">
    <property type="entry name" value="Zn_pept"/>
    <property type="match status" value="1"/>
</dbReference>
<dbReference type="SUPFAM" id="SSF53187">
    <property type="entry name" value="Zn-dependent exopeptidases"/>
    <property type="match status" value="1"/>
</dbReference>
<dbReference type="GO" id="GO:0004181">
    <property type="term" value="F:metallocarboxypeptidase activity"/>
    <property type="evidence" value="ECO:0007669"/>
    <property type="project" value="InterPro"/>
</dbReference>
<dbReference type="SUPFAM" id="SSF56436">
    <property type="entry name" value="C-type lectin-like"/>
    <property type="match status" value="1"/>
</dbReference>
<keyword evidence="6" id="KW-1185">Reference proteome</keyword>
<dbReference type="InterPro" id="IPR000834">
    <property type="entry name" value="Peptidase_M14"/>
</dbReference>
<dbReference type="GO" id="GO:0030246">
    <property type="term" value="F:carbohydrate binding"/>
    <property type="evidence" value="ECO:0007669"/>
    <property type="project" value="InterPro"/>
</dbReference>
<dbReference type="Pfam" id="PF03781">
    <property type="entry name" value="FGE-sulfatase"/>
    <property type="match status" value="1"/>
</dbReference>
<feature type="active site" description="Proton donor/acceptor" evidence="2">
    <location>
        <position position="527"/>
    </location>
</feature>
<sequence>PKPESEEEPAPGDVPIAPPSVFWAPASKKAKLGDGFVRARFSIMGGLDYDLVLRGQLDPDGKKIIDGWGVILRDGVTWVVRYGGDRPGEQRTMLERLYKLEKREEIEILAYAFGNRLHVQVHDARSGVELISSQIEDSTIPSSGMVGVAVPPEHENGPGALLTHLSQRELCKAKIPEMPEQRPPRVFLTLSSSQWEATPAPVRAMLLDLEPAERPEGARRYQTDSVGMEALFCAGVRPIESTAEIPWKYVDEEYLANKHSLPVKDETGIRVDLSYKNPAMVETLMRAFHEAYPEVTRLEVIGTSHQGRPILAMAIADNLVSDDPRPSVLLNGAHHGDEPISTEIVFDAIEYLLDERIEDPRKVNPDGAHAFLEQSFRMGRKNGREVDGVSGHRRDEGVDLNRNYPFRWHSLGEEGSSSEGESSYYRGAKPGSEPETRAMMALAERERFIASISYHTGTVCILAPYTIDEVENPSPNEAWEIGGEISRAMPRHPEGRSFRLRKNLYPVDGTDQDWFRAEHGTVALLVEAVRRTPRNFCARRPVVEANRPSWILLFDRILEGPTLLGRVVDREGKPLEAHVEILEQEVRAGEVWTSRPRDGRFARMFVSPGTYTVRASADGYVPVTRKVRVGAKKSPDKGAMTRVELVLEPADSPKSDAQDAGKKSADDVSKKDVVEDAAPEGYSEIPCGDAPEGMSCVPGGAFLRGHDSKDKNARPQQKIWLTTFYIDQREVTNAAYKACVKAGKCDEAGPRYRGYSDDEQPITGVSWFDARKFCEAQGKQLPTESQWEKAARGTEGELNPWGNEAATCERAVIKNNKGRACGVKKPGSKPEAGRIWKVGEKPAGRYDLYDMSGNAEEWTLDWYSPSWEACGEACQGLDPKGPCDGAKSCKGYNKRVLRGGSWYWPAANATGIHRRANVPSNRPYHHFGFRCAATVEQAKALTASGEKK</sequence>
<feature type="region of interest" description="Disordered" evidence="3">
    <location>
        <begin position="409"/>
        <end position="433"/>
    </location>
</feature>
<dbReference type="PROSITE" id="PS00132">
    <property type="entry name" value="CARBOXYPEPT_ZN_1"/>
    <property type="match status" value="1"/>
</dbReference>
<organism evidence="5 6">
    <name type="scientific">Ostreobium quekettii</name>
    <dbReference type="NCBI Taxonomy" id="121088"/>
    <lineage>
        <taxon>Eukaryota</taxon>
        <taxon>Viridiplantae</taxon>
        <taxon>Chlorophyta</taxon>
        <taxon>core chlorophytes</taxon>
        <taxon>Ulvophyceae</taxon>
        <taxon>TCBD clade</taxon>
        <taxon>Bryopsidales</taxon>
        <taxon>Ostreobineae</taxon>
        <taxon>Ostreobiaceae</taxon>
        <taxon>Ostreobium</taxon>
    </lineage>
</organism>
<feature type="non-terminal residue" evidence="5">
    <location>
        <position position="1"/>
    </location>
</feature>
<feature type="region of interest" description="Disordered" evidence="3">
    <location>
        <begin position="647"/>
        <end position="685"/>
    </location>
</feature>
<gene>
    <name evidence="5" type="ORF">OSTQU699_LOCUS1664</name>
</gene>
<dbReference type="InterPro" id="IPR013784">
    <property type="entry name" value="Carb-bd-like_fold"/>
</dbReference>
<dbReference type="EMBL" id="CAJHUC010000456">
    <property type="protein sequence ID" value="CAD7696303.1"/>
    <property type="molecule type" value="Genomic_DNA"/>
</dbReference>
<dbReference type="AlphaFoldDB" id="A0A8S1IML0"/>
<dbReference type="OrthoDB" id="659at2759"/>
<dbReference type="SUPFAM" id="SSF49452">
    <property type="entry name" value="Starch-binding domain-like"/>
    <property type="match status" value="1"/>
</dbReference>
<feature type="compositionally biased region" description="Low complexity" evidence="3">
    <location>
        <begin position="413"/>
        <end position="423"/>
    </location>
</feature>
<dbReference type="Proteomes" id="UP000708148">
    <property type="component" value="Unassembled WGS sequence"/>
</dbReference>
<dbReference type="Gene3D" id="2.60.40.1120">
    <property type="entry name" value="Carboxypeptidase-like, regulatory domain"/>
    <property type="match status" value="1"/>
</dbReference>
<dbReference type="PANTHER" id="PTHR23150">
    <property type="entry name" value="SULFATASE MODIFYING FACTOR 1, 2"/>
    <property type="match status" value="1"/>
</dbReference>
<dbReference type="Pfam" id="PF00246">
    <property type="entry name" value="Peptidase_M14"/>
    <property type="match status" value="1"/>
</dbReference>
<dbReference type="InterPro" id="IPR057246">
    <property type="entry name" value="CARBOXYPEPT_ZN_1"/>
</dbReference>
<comment type="caution">
    <text evidence="5">The sequence shown here is derived from an EMBL/GenBank/DDBJ whole genome shotgun (WGS) entry which is preliminary data.</text>
</comment>
<dbReference type="InterPro" id="IPR042095">
    <property type="entry name" value="SUMF_sf"/>
</dbReference>
<dbReference type="Gene3D" id="3.40.630.10">
    <property type="entry name" value="Zn peptidases"/>
    <property type="match status" value="1"/>
</dbReference>
<evidence type="ECO:0000256" key="2">
    <source>
        <dbReference type="PROSITE-ProRule" id="PRU01379"/>
    </source>
</evidence>
<proteinExistence type="inferred from homology"/>
<evidence type="ECO:0000256" key="3">
    <source>
        <dbReference type="SAM" id="MobiDB-lite"/>
    </source>
</evidence>
<dbReference type="PANTHER" id="PTHR23150:SF19">
    <property type="entry name" value="FORMYLGLYCINE-GENERATING ENZYME"/>
    <property type="match status" value="1"/>
</dbReference>
<evidence type="ECO:0000313" key="6">
    <source>
        <dbReference type="Proteomes" id="UP000708148"/>
    </source>
</evidence>
<protein>
    <recommendedName>
        <fullName evidence="4">Peptidase M14 domain-containing protein</fullName>
    </recommendedName>
</protein>
<evidence type="ECO:0000259" key="4">
    <source>
        <dbReference type="PROSITE" id="PS52035"/>
    </source>
</evidence>
<dbReference type="PROSITE" id="PS52035">
    <property type="entry name" value="PEPTIDASE_M14"/>
    <property type="match status" value="1"/>
</dbReference>
<dbReference type="InterPro" id="IPR051043">
    <property type="entry name" value="Sulfatase_Mod_Factor_Kinase"/>
</dbReference>
<dbReference type="InterPro" id="IPR005532">
    <property type="entry name" value="SUMF_dom"/>
</dbReference>
<feature type="domain" description="Peptidase M14" evidence="4">
    <location>
        <begin position="274"/>
        <end position="564"/>
    </location>
</feature>
<dbReference type="Pfam" id="PF13620">
    <property type="entry name" value="CarboxypepD_reg"/>
    <property type="match status" value="1"/>
</dbReference>
<dbReference type="GO" id="GO:0120147">
    <property type="term" value="F:formylglycine-generating oxidase activity"/>
    <property type="evidence" value="ECO:0007669"/>
    <property type="project" value="TreeGrafter"/>
</dbReference>
<dbReference type="PRINTS" id="PR00765">
    <property type="entry name" value="CRBOXYPTASEA"/>
</dbReference>